<sequence length="39" mass="4614">MVCWCHFNPVLYRASCRKIANFGAKYCISGHTQWRDTFC</sequence>
<protein>
    <submittedName>
        <fullName evidence="1">Uncharacterized protein</fullName>
    </submittedName>
</protein>
<proteinExistence type="predicted"/>
<dbReference type="AlphaFoldDB" id="A0A0E9PMA5"/>
<dbReference type="EMBL" id="GBXM01102928">
    <property type="protein sequence ID" value="JAH05649.1"/>
    <property type="molecule type" value="Transcribed_RNA"/>
</dbReference>
<reference evidence="1" key="1">
    <citation type="submission" date="2014-11" db="EMBL/GenBank/DDBJ databases">
        <authorList>
            <person name="Amaro Gonzalez C."/>
        </authorList>
    </citation>
    <scope>NUCLEOTIDE SEQUENCE</scope>
</reference>
<accession>A0A0E9PMA5</accession>
<organism evidence="1">
    <name type="scientific">Anguilla anguilla</name>
    <name type="common">European freshwater eel</name>
    <name type="synonym">Muraena anguilla</name>
    <dbReference type="NCBI Taxonomy" id="7936"/>
    <lineage>
        <taxon>Eukaryota</taxon>
        <taxon>Metazoa</taxon>
        <taxon>Chordata</taxon>
        <taxon>Craniata</taxon>
        <taxon>Vertebrata</taxon>
        <taxon>Euteleostomi</taxon>
        <taxon>Actinopterygii</taxon>
        <taxon>Neopterygii</taxon>
        <taxon>Teleostei</taxon>
        <taxon>Anguilliformes</taxon>
        <taxon>Anguillidae</taxon>
        <taxon>Anguilla</taxon>
    </lineage>
</organism>
<name>A0A0E9PMA5_ANGAN</name>
<evidence type="ECO:0000313" key="1">
    <source>
        <dbReference type="EMBL" id="JAH05649.1"/>
    </source>
</evidence>
<reference evidence="1" key="2">
    <citation type="journal article" date="2015" name="Fish Shellfish Immunol.">
        <title>Early steps in the European eel (Anguilla anguilla)-Vibrio vulnificus interaction in the gills: Role of the RtxA13 toxin.</title>
        <authorList>
            <person name="Callol A."/>
            <person name="Pajuelo D."/>
            <person name="Ebbesson L."/>
            <person name="Teles M."/>
            <person name="MacKenzie S."/>
            <person name="Amaro C."/>
        </authorList>
    </citation>
    <scope>NUCLEOTIDE SEQUENCE</scope>
</reference>